<dbReference type="EMBL" id="KZ559543">
    <property type="protein sequence ID" value="PLN80804.1"/>
    <property type="molecule type" value="Genomic_DNA"/>
</dbReference>
<gene>
    <name evidence="1" type="ORF">BDW42DRAFT_105614</name>
</gene>
<keyword evidence="2" id="KW-1185">Reference proteome</keyword>
<evidence type="ECO:0000313" key="1">
    <source>
        <dbReference type="EMBL" id="PLN80804.1"/>
    </source>
</evidence>
<evidence type="ECO:0000313" key="2">
    <source>
        <dbReference type="Proteomes" id="UP000235023"/>
    </source>
</evidence>
<reference evidence="2" key="1">
    <citation type="submission" date="2017-12" db="EMBL/GenBank/DDBJ databases">
        <authorList>
            <consortium name="DOE Joint Genome Institute"/>
            <person name="Mondo S.J."/>
            <person name="Kjaerbolling I."/>
            <person name="Vesth T.C."/>
            <person name="Frisvad J.C."/>
            <person name="Nybo J.L."/>
            <person name="Theobald S."/>
            <person name="Kuo A."/>
            <person name="Bowyer P."/>
            <person name="Matsuda Y."/>
            <person name="Lyhne E.K."/>
            <person name="Kogle M.E."/>
            <person name="Clum A."/>
            <person name="Lipzen A."/>
            <person name="Salamov A."/>
            <person name="Ngan C.Y."/>
            <person name="Daum C."/>
            <person name="Chiniquy J."/>
            <person name="Barry K."/>
            <person name="LaButti K."/>
            <person name="Haridas S."/>
            <person name="Simmons B.A."/>
            <person name="Magnuson J.K."/>
            <person name="Mortensen U.H."/>
            <person name="Larsen T.O."/>
            <person name="Grigoriev I.V."/>
            <person name="Baker S.E."/>
            <person name="Andersen M.R."/>
            <person name="Nordberg H.P."/>
            <person name="Cantor M.N."/>
            <person name="Hua S.X."/>
        </authorList>
    </citation>
    <scope>NUCLEOTIDE SEQUENCE [LARGE SCALE GENOMIC DNA]</scope>
    <source>
        <strain evidence="2">IBT 19404</strain>
    </source>
</reference>
<sequence>MVSNTRASGNWRSRNETYGLLWWLTEIVVLRSLQRHAPLDLLLIPDLRQCWDANMGNLLSWTTFGDSGSLWGFSGLLLALALQTHQRRPFRPHLRRGIKQLGQRHLHFDIVDHLPEVQRRCFKTPWVSFFFLPSRRLCWSVRFLAV</sequence>
<name>A0A2J5HUA3_9EURO</name>
<organism evidence="1 2">
    <name type="scientific">Aspergillus taichungensis</name>
    <dbReference type="NCBI Taxonomy" id="482145"/>
    <lineage>
        <taxon>Eukaryota</taxon>
        <taxon>Fungi</taxon>
        <taxon>Dikarya</taxon>
        <taxon>Ascomycota</taxon>
        <taxon>Pezizomycotina</taxon>
        <taxon>Eurotiomycetes</taxon>
        <taxon>Eurotiomycetidae</taxon>
        <taxon>Eurotiales</taxon>
        <taxon>Aspergillaceae</taxon>
        <taxon>Aspergillus</taxon>
        <taxon>Aspergillus subgen. Circumdati</taxon>
    </lineage>
</organism>
<proteinExistence type="predicted"/>
<protein>
    <submittedName>
        <fullName evidence="1">Uncharacterized protein</fullName>
    </submittedName>
</protein>
<accession>A0A2J5HUA3</accession>
<dbReference type="Proteomes" id="UP000235023">
    <property type="component" value="Unassembled WGS sequence"/>
</dbReference>
<dbReference type="AlphaFoldDB" id="A0A2J5HUA3"/>